<accession>A0AAD8HR21</accession>
<dbReference type="Pfam" id="PF08387">
    <property type="entry name" value="FBD"/>
    <property type="match status" value="1"/>
</dbReference>
<reference evidence="2" key="1">
    <citation type="submission" date="2023-02" db="EMBL/GenBank/DDBJ databases">
        <title>Genome of toxic invasive species Heracleum sosnowskyi carries increased number of genes despite the absence of recent whole-genome duplications.</title>
        <authorList>
            <person name="Schelkunov M."/>
            <person name="Shtratnikova V."/>
            <person name="Makarenko M."/>
            <person name="Klepikova A."/>
            <person name="Omelchenko D."/>
            <person name="Novikova G."/>
            <person name="Obukhova E."/>
            <person name="Bogdanov V."/>
            <person name="Penin A."/>
            <person name="Logacheva M."/>
        </authorList>
    </citation>
    <scope>NUCLEOTIDE SEQUENCE</scope>
    <source>
        <strain evidence="2">Hsosn_3</strain>
        <tissue evidence="2">Leaf</tissue>
    </source>
</reference>
<protein>
    <recommendedName>
        <fullName evidence="1">FBD domain-containing protein</fullName>
    </recommendedName>
</protein>
<sequence>MIILSSSTMILFVPVREVRDLENYWIEDSEDFTTGHLEIVTFSEFKGLRAELELVKFLLAHSPLLKTMFIHRSECMSRDVALTVSEKMLKYSRSSSKAQVSHLKHSVEIDEFDYELWKDVDISC</sequence>
<evidence type="ECO:0000259" key="1">
    <source>
        <dbReference type="SMART" id="SM00579"/>
    </source>
</evidence>
<dbReference type="AlphaFoldDB" id="A0AAD8HR21"/>
<reference evidence="2" key="2">
    <citation type="submission" date="2023-05" db="EMBL/GenBank/DDBJ databases">
        <authorList>
            <person name="Schelkunov M.I."/>
        </authorList>
    </citation>
    <scope>NUCLEOTIDE SEQUENCE</scope>
    <source>
        <strain evidence="2">Hsosn_3</strain>
        <tissue evidence="2">Leaf</tissue>
    </source>
</reference>
<dbReference type="Proteomes" id="UP001237642">
    <property type="component" value="Unassembled WGS sequence"/>
</dbReference>
<gene>
    <name evidence="2" type="ORF">POM88_037936</name>
</gene>
<name>A0AAD8HR21_9APIA</name>
<dbReference type="InterPro" id="IPR006566">
    <property type="entry name" value="FBD"/>
</dbReference>
<dbReference type="SMART" id="SM00579">
    <property type="entry name" value="FBD"/>
    <property type="match status" value="1"/>
</dbReference>
<dbReference type="EMBL" id="JAUIZM010000008">
    <property type="protein sequence ID" value="KAK1371844.1"/>
    <property type="molecule type" value="Genomic_DNA"/>
</dbReference>
<proteinExistence type="predicted"/>
<feature type="domain" description="FBD" evidence="1">
    <location>
        <begin position="30"/>
        <end position="103"/>
    </location>
</feature>
<comment type="caution">
    <text evidence="2">The sequence shown here is derived from an EMBL/GenBank/DDBJ whole genome shotgun (WGS) entry which is preliminary data.</text>
</comment>
<organism evidence="2 3">
    <name type="scientific">Heracleum sosnowskyi</name>
    <dbReference type="NCBI Taxonomy" id="360622"/>
    <lineage>
        <taxon>Eukaryota</taxon>
        <taxon>Viridiplantae</taxon>
        <taxon>Streptophyta</taxon>
        <taxon>Embryophyta</taxon>
        <taxon>Tracheophyta</taxon>
        <taxon>Spermatophyta</taxon>
        <taxon>Magnoliopsida</taxon>
        <taxon>eudicotyledons</taxon>
        <taxon>Gunneridae</taxon>
        <taxon>Pentapetalae</taxon>
        <taxon>asterids</taxon>
        <taxon>campanulids</taxon>
        <taxon>Apiales</taxon>
        <taxon>Apiaceae</taxon>
        <taxon>Apioideae</taxon>
        <taxon>apioid superclade</taxon>
        <taxon>Tordylieae</taxon>
        <taxon>Tordyliinae</taxon>
        <taxon>Heracleum</taxon>
    </lineage>
</organism>
<keyword evidence="3" id="KW-1185">Reference proteome</keyword>
<evidence type="ECO:0000313" key="3">
    <source>
        <dbReference type="Proteomes" id="UP001237642"/>
    </source>
</evidence>
<evidence type="ECO:0000313" key="2">
    <source>
        <dbReference type="EMBL" id="KAK1371844.1"/>
    </source>
</evidence>